<dbReference type="EMBL" id="CAWYQH010000174">
    <property type="protein sequence ID" value="CAK8698060.1"/>
    <property type="molecule type" value="Genomic_DNA"/>
</dbReference>
<proteinExistence type="predicted"/>
<sequence>MRFCLNFGYLKVHPQSKHRHPMIIYYFCILVENIVISLLWFYIRDGGGNILETLKLYFQTKVITLETSNVTKSNQTIHMSGEDVKPPIPNDIALILVFAVIVSNVIGLTTVPIYYFVLRPATRHICVCLRPSHYSSNQDNEVISTNELLDESGQQSTTSTAASESVYITVSEAVDKRGFNSCPASPVSRKEKLKISPAPDIVMRQTLEAPLSFNNVPQRSLSLPECTSLKGTGHSCCAANFKPLQKNMQNVDDKLNSILSPKPEYIEESKNHLYKRRKIRNFHQNKNRSIHSDKTLAVKRDKTFTNVAGRNVFNRSLRASTLYSRHYSTKVGLRFVGQLAANLVTTIQ</sequence>
<reference evidence="2 3" key="1">
    <citation type="submission" date="2024-02" db="EMBL/GenBank/DDBJ databases">
        <authorList>
            <person name="Daric V."/>
            <person name="Darras S."/>
        </authorList>
    </citation>
    <scope>NUCLEOTIDE SEQUENCE [LARGE SCALE GENOMIC DNA]</scope>
</reference>
<evidence type="ECO:0000313" key="3">
    <source>
        <dbReference type="Proteomes" id="UP001642483"/>
    </source>
</evidence>
<evidence type="ECO:0000256" key="1">
    <source>
        <dbReference type="SAM" id="Phobius"/>
    </source>
</evidence>
<keyword evidence="1" id="KW-0812">Transmembrane</keyword>
<feature type="transmembrane region" description="Helical" evidence="1">
    <location>
        <begin position="92"/>
        <end position="117"/>
    </location>
</feature>
<organism evidence="2 3">
    <name type="scientific">Clavelina lepadiformis</name>
    <name type="common">Light-bulb sea squirt</name>
    <name type="synonym">Ascidia lepadiformis</name>
    <dbReference type="NCBI Taxonomy" id="159417"/>
    <lineage>
        <taxon>Eukaryota</taxon>
        <taxon>Metazoa</taxon>
        <taxon>Chordata</taxon>
        <taxon>Tunicata</taxon>
        <taxon>Ascidiacea</taxon>
        <taxon>Aplousobranchia</taxon>
        <taxon>Clavelinidae</taxon>
        <taxon>Clavelina</taxon>
    </lineage>
</organism>
<dbReference type="Proteomes" id="UP001642483">
    <property type="component" value="Unassembled WGS sequence"/>
</dbReference>
<keyword evidence="1" id="KW-1133">Transmembrane helix</keyword>
<name>A0ABP0H228_CLALP</name>
<accession>A0ABP0H228</accession>
<feature type="transmembrane region" description="Helical" evidence="1">
    <location>
        <begin position="23"/>
        <end position="43"/>
    </location>
</feature>
<keyword evidence="1" id="KW-0472">Membrane</keyword>
<gene>
    <name evidence="2" type="ORF">CVLEPA_LOCUS31534</name>
</gene>
<comment type="caution">
    <text evidence="2">The sequence shown here is derived from an EMBL/GenBank/DDBJ whole genome shotgun (WGS) entry which is preliminary data.</text>
</comment>
<evidence type="ECO:0000313" key="2">
    <source>
        <dbReference type="EMBL" id="CAK8698060.1"/>
    </source>
</evidence>
<protein>
    <submittedName>
        <fullName evidence="2">Uncharacterized protein</fullName>
    </submittedName>
</protein>
<keyword evidence="3" id="KW-1185">Reference proteome</keyword>